<feature type="region of interest" description="Disordered" evidence="3">
    <location>
        <begin position="91"/>
        <end position="115"/>
    </location>
</feature>
<evidence type="ECO:0000256" key="3">
    <source>
        <dbReference type="SAM" id="MobiDB-lite"/>
    </source>
</evidence>
<feature type="compositionally biased region" description="Polar residues" evidence="3">
    <location>
        <begin position="53"/>
        <end position="64"/>
    </location>
</feature>
<accession>A0A6A6HED3</accession>
<dbReference type="InterPro" id="IPR016135">
    <property type="entry name" value="UBQ-conjugating_enzyme/RWD"/>
</dbReference>
<reference evidence="5" key="1">
    <citation type="journal article" date="2020" name="Stud. Mycol.">
        <title>101 Dothideomycetes genomes: a test case for predicting lifestyles and emergence of pathogens.</title>
        <authorList>
            <person name="Haridas S."/>
            <person name="Albert R."/>
            <person name="Binder M."/>
            <person name="Bloem J."/>
            <person name="Labutti K."/>
            <person name="Salamov A."/>
            <person name="Andreopoulos B."/>
            <person name="Baker S."/>
            <person name="Barry K."/>
            <person name="Bills G."/>
            <person name="Bluhm B."/>
            <person name="Cannon C."/>
            <person name="Castanera R."/>
            <person name="Culley D."/>
            <person name="Daum C."/>
            <person name="Ezra D."/>
            <person name="Gonzalez J."/>
            <person name="Henrissat B."/>
            <person name="Kuo A."/>
            <person name="Liang C."/>
            <person name="Lipzen A."/>
            <person name="Lutzoni F."/>
            <person name="Magnuson J."/>
            <person name="Mondo S."/>
            <person name="Nolan M."/>
            <person name="Ohm R."/>
            <person name="Pangilinan J."/>
            <person name="Park H.-J."/>
            <person name="Ramirez L."/>
            <person name="Alfaro M."/>
            <person name="Sun H."/>
            <person name="Tritt A."/>
            <person name="Yoshinaga Y."/>
            <person name="Zwiers L.-H."/>
            <person name="Turgeon B."/>
            <person name="Goodwin S."/>
            <person name="Spatafora J."/>
            <person name="Crous P."/>
            <person name="Grigoriev I."/>
        </authorList>
    </citation>
    <scope>NUCLEOTIDE SEQUENCE</scope>
    <source>
        <strain evidence="5">Tuck. ex Michener</strain>
    </source>
</reference>
<organism evidence="5 6">
    <name type="scientific">Viridothelium virens</name>
    <name type="common">Speckled blister lichen</name>
    <name type="synonym">Trypethelium virens</name>
    <dbReference type="NCBI Taxonomy" id="1048519"/>
    <lineage>
        <taxon>Eukaryota</taxon>
        <taxon>Fungi</taxon>
        <taxon>Dikarya</taxon>
        <taxon>Ascomycota</taxon>
        <taxon>Pezizomycotina</taxon>
        <taxon>Dothideomycetes</taxon>
        <taxon>Dothideomycetes incertae sedis</taxon>
        <taxon>Trypetheliales</taxon>
        <taxon>Trypetheliaceae</taxon>
        <taxon>Viridothelium</taxon>
    </lineage>
</organism>
<dbReference type="CDD" id="cd23810">
    <property type="entry name" value="UBCc_BIRC6"/>
    <property type="match status" value="1"/>
</dbReference>
<feature type="region of interest" description="Disordered" evidence="3">
    <location>
        <begin position="42"/>
        <end position="69"/>
    </location>
</feature>
<name>A0A6A6HED3_VIRVR</name>
<dbReference type="GO" id="GO:0061631">
    <property type="term" value="F:ubiquitin conjugating enzyme activity"/>
    <property type="evidence" value="ECO:0007669"/>
    <property type="project" value="TreeGrafter"/>
</dbReference>
<proteinExistence type="predicted"/>
<dbReference type="Pfam" id="PF00179">
    <property type="entry name" value="UQ_con"/>
    <property type="match status" value="1"/>
</dbReference>
<gene>
    <name evidence="5" type="ORF">EV356DRAFT_498642</name>
</gene>
<keyword evidence="2" id="KW-0833">Ubl conjugation pathway</keyword>
<keyword evidence="1" id="KW-0808">Transferase</keyword>
<dbReference type="EMBL" id="ML991786">
    <property type="protein sequence ID" value="KAF2236198.1"/>
    <property type="molecule type" value="Genomic_DNA"/>
</dbReference>
<evidence type="ECO:0000256" key="2">
    <source>
        <dbReference type="ARBA" id="ARBA00022786"/>
    </source>
</evidence>
<evidence type="ECO:0000313" key="6">
    <source>
        <dbReference type="Proteomes" id="UP000800092"/>
    </source>
</evidence>
<dbReference type="SUPFAM" id="SSF54495">
    <property type="entry name" value="UBC-like"/>
    <property type="match status" value="1"/>
</dbReference>
<sequence length="728" mass="80546">MSRTGALCQSAKQGWKNPAKRFRAFFSKRMAKRKEVIDLTHDGDEPAAKRSRQITPQEEGTITQRKQKADSATIFDLTAEDERLARELQAQYDQEVPNNGHESIPPGAEDYDSQDTSPILTLGQSIRNITCSACRKKLLHEEKDVCIAFKQWLSGTEQAQNSFQQFMTGGFLQSQFEEVNSAISCPRKLCFAATCMGCGSRCFAKKNRTEAAGAREMIWCCDRGRLYLIWALLCGYDRRQTILDRRIGGGSSNLISLGLPSSGIGYGGGCVPRPSKKHGIKPPPDPEDDLIERIMSCLTALLPSLTCETPTTFDLDPPTALRSILIHSKLLNKAAELLRNDSLEDATQRLSLYQSTLKFVNQLGSHPSTARTTIHEERPESQHETDLLQISFAKSSSTKGKNKIRETNQSIATCLASFGHQSKLMLERNNANPDSFRAKDSQDMLALCRSVSDLNDFLLANSDRSSSTNDGPNSSPLAAKDSWQRALAMLELPDEGILPFFHFAKDAARITNPPLGRMKALTLELARLSTSLPPGIFVRHGSARLDVMKILIIGPRGTPYENGLFEFDLLCGANFPNEPPLMQFRTTAGGKVRFNPNLYESGKVCLSLLGTWSGEPWQPGSSTILQVLLSIQAMIFCEEPWCNEPGREGSTGTKKSKEYNKSVQGWTTQHAMGGWLKGIGEESVWSDVVMQHFQISGTEIWAKVQEWGVDDNEKEPLKEGLGVLGVVC</sequence>
<evidence type="ECO:0000313" key="5">
    <source>
        <dbReference type="EMBL" id="KAF2236198.1"/>
    </source>
</evidence>
<dbReference type="PANTHER" id="PTHR46116:SF15">
    <property type="entry name" value="(E3-INDEPENDENT) E2 UBIQUITIN-CONJUGATING ENZYME"/>
    <property type="match status" value="1"/>
</dbReference>
<dbReference type="PROSITE" id="PS50127">
    <property type="entry name" value="UBC_2"/>
    <property type="match status" value="1"/>
</dbReference>
<dbReference type="Gene3D" id="3.10.110.10">
    <property type="entry name" value="Ubiquitin Conjugating Enzyme"/>
    <property type="match status" value="1"/>
</dbReference>
<feature type="domain" description="UBC core" evidence="4">
    <location>
        <begin position="516"/>
        <end position="672"/>
    </location>
</feature>
<evidence type="ECO:0000256" key="1">
    <source>
        <dbReference type="ARBA" id="ARBA00022679"/>
    </source>
</evidence>
<dbReference type="AlphaFoldDB" id="A0A6A6HED3"/>
<dbReference type="Proteomes" id="UP000800092">
    <property type="component" value="Unassembled WGS sequence"/>
</dbReference>
<dbReference type="SMART" id="SM00212">
    <property type="entry name" value="UBCc"/>
    <property type="match status" value="1"/>
</dbReference>
<dbReference type="InterPro" id="IPR000608">
    <property type="entry name" value="UBC"/>
</dbReference>
<dbReference type="PANTHER" id="PTHR46116">
    <property type="entry name" value="(E3-INDEPENDENT) E2 UBIQUITIN-CONJUGATING ENZYME"/>
    <property type="match status" value="1"/>
</dbReference>
<dbReference type="OrthoDB" id="47801at2759"/>
<protein>
    <recommendedName>
        <fullName evidence="4">UBC core domain-containing protein</fullName>
    </recommendedName>
</protein>
<keyword evidence="6" id="KW-1185">Reference proteome</keyword>
<evidence type="ECO:0000259" key="4">
    <source>
        <dbReference type="PROSITE" id="PS50127"/>
    </source>
</evidence>